<dbReference type="Proteomes" id="UP000663844">
    <property type="component" value="Unassembled WGS sequence"/>
</dbReference>
<accession>A0A814APQ0</accession>
<proteinExistence type="predicted"/>
<evidence type="ECO:0000256" key="1">
    <source>
        <dbReference type="SAM" id="MobiDB-lite"/>
    </source>
</evidence>
<dbReference type="Proteomes" id="UP000663860">
    <property type="component" value="Unassembled WGS sequence"/>
</dbReference>
<evidence type="ECO:0000313" key="4">
    <source>
        <dbReference type="EMBL" id="CAF3777162.1"/>
    </source>
</evidence>
<evidence type="ECO:0000313" key="3">
    <source>
        <dbReference type="EMBL" id="CAF0973842.1"/>
    </source>
</evidence>
<dbReference type="EMBL" id="CAJOBB010001325">
    <property type="protein sequence ID" value="CAF3841443.1"/>
    <property type="molecule type" value="Genomic_DNA"/>
</dbReference>
<feature type="region of interest" description="Disordered" evidence="1">
    <location>
        <begin position="109"/>
        <end position="131"/>
    </location>
</feature>
<feature type="compositionally biased region" description="Basic and acidic residues" evidence="1">
    <location>
        <begin position="117"/>
        <end position="131"/>
    </location>
</feature>
<feature type="compositionally biased region" description="Pro residues" evidence="1">
    <location>
        <begin position="74"/>
        <end position="86"/>
    </location>
</feature>
<evidence type="ECO:0000313" key="6">
    <source>
        <dbReference type="Proteomes" id="UP000663860"/>
    </source>
</evidence>
<evidence type="ECO:0000313" key="5">
    <source>
        <dbReference type="EMBL" id="CAF3841443.1"/>
    </source>
</evidence>
<dbReference type="EMBL" id="CAJOAZ010001183">
    <property type="protein sequence ID" value="CAF3777162.1"/>
    <property type="molecule type" value="Genomic_DNA"/>
</dbReference>
<feature type="compositionally biased region" description="Basic and acidic residues" evidence="1">
    <location>
        <begin position="45"/>
        <end position="58"/>
    </location>
</feature>
<dbReference type="EMBL" id="CAJNOG010000121">
    <property type="protein sequence ID" value="CAF0973842.1"/>
    <property type="molecule type" value="Genomic_DNA"/>
</dbReference>
<dbReference type="AlphaFoldDB" id="A0A814APQ0"/>
<dbReference type="Proteomes" id="UP000663845">
    <property type="component" value="Unassembled WGS sequence"/>
</dbReference>
<comment type="caution">
    <text evidence="2">The sequence shown here is derived from an EMBL/GenBank/DDBJ whole genome shotgun (WGS) entry which is preliminary data.</text>
</comment>
<feature type="region of interest" description="Disordered" evidence="1">
    <location>
        <begin position="1"/>
        <end position="89"/>
    </location>
</feature>
<organism evidence="2 6">
    <name type="scientific">Adineta steineri</name>
    <dbReference type="NCBI Taxonomy" id="433720"/>
    <lineage>
        <taxon>Eukaryota</taxon>
        <taxon>Metazoa</taxon>
        <taxon>Spiralia</taxon>
        <taxon>Gnathifera</taxon>
        <taxon>Rotifera</taxon>
        <taxon>Eurotatoria</taxon>
        <taxon>Bdelloidea</taxon>
        <taxon>Adinetida</taxon>
        <taxon>Adinetidae</taxon>
        <taxon>Adineta</taxon>
    </lineage>
</organism>
<dbReference type="Proteomes" id="UP000663868">
    <property type="component" value="Unassembled WGS sequence"/>
</dbReference>
<protein>
    <submittedName>
        <fullName evidence="2">Uncharacterized protein</fullName>
    </submittedName>
</protein>
<gene>
    <name evidence="2" type="ORF">IZO911_LOCUS12993</name>
    <name evidence="3" type="ORF">JYZ213_LOCUS14542</name>
    <name evidence="5" type="ORF">KXQ929_LOCUS19508</name>
    <name evidence="4" type="ORF">OXD698_LOCUS16935</name>
</gene>
<feature type="compositionally biased region" description="Polar residues" evidence="1">
    <location>
        <begin position="25"/>
        <end position="42"/>
    </location>
</feature>
<evidence type="ECO:0000313" key="2">
    <source>
        <dbReference type="EMBL" id="CAF0915055.1"/>
    </source>
</evidence>
<sequence>MSKRHLSVQNKGAEHEQQQQQSSSVLTRLSSKRANTNESNSTKKPKIEEKYVDKENIPKRQTRQSTKTKVPERLPSPPPPPPPPVLSPVKIIEPVLDNTTDDSDVDELEVVSDNEEEQRQAADDNGKDHPTNKQYVIYENAGPKNEPFIISKTARFWNQKYRKVLRHVNPDAFGMYIHNDFSCYGELEVVENCLLDITKAIFIVQQGFLERLNYVRKPADKINYVLGFRRIEALSILLDFTDGISGIDDGERFGEIMRVIGACYVTILRGLLPQIMFKKVENTDKNLVKKLNTISKQIPNFKQVLERALVVGYNFLTIGDVCSAYTNILQTVYCNWVFIIEKKTIDFKKKPADFDQDLWNALKHAASIDKDEIDCGDTETFDFMKELRSYKGQYGLGGDAHDLSKWTRSDRAAYSLDRFNTLDSLWF</sequence>
<reference evidence="2" key="1">
    <citation type="submission" date="2021-02" db="EMBL/GenBank/DDBJ databases">
        <authorList>
            <person name="Nowell W R."/>
        </authorList>
    </citation>
    <scope>NUCLEOTIDE SEQUENCE</scope>
</reference>
<dbReference type="EMBL" id="CAJNOE010000102">
    <property type="protein sequence ID" value="CAF0915055.1"/>
    <property type="molecule type" value="Genomic_DNA"/>
</dbReference>
<name>A0A814APQ0_9BILA</name>